<dbReference type="GO" id="GO:0046872">
    <property type="term" value="F:metal ion binding"/>
    <property type="evidence" value="ECO:0007669"/>
    <property type="project" value="InterPro"/>
</dbReference>
<dbReference type="SUPFAM" id="SSF56059">
    <property type="entry name" value="Glutathione synthetase ATP-binding domain-like"/>
    <property type="match status" value="1"/>
</dbReference>
<name>A0AAW4YCM7_STAAU</name>
<dbReference type="SMART" id="SM01209">
    <property type="entry name" value="GARS_A"/>
    <property type="match status" value="1"/>
</dbReference>
<feature type="non-terminal residue" evidence="6">
    <location>
        <position position="406"/>
    </location>
</feature>
<dbReference type="PROSITE" id="PS50975">
    <property type="entry name" value="ATP_GRASP"/>
    <property type="match status" value="1"/>
</dbReference>
<gene>
    <name evidence="6" type="ORF">LB359_17400</name>
</gene>
<evidence type="ECO:0000313" key="7">
    <source>
        <dbReference type="Proteomes" id="UP001200271"/>
    </source>
</evidence>
<reference evidence="6" key="1">
    <citation type="journal article" date="2021" name="Front Med (Lausanne)">
        <title>The Prevalence and Determinants of Fusidic Acid Resistance Among Methicillin-Resistant Staphylococcus aureus Clinical Isolates in China.</title>
        <authorList>
            <person name="Zhao H."/>
            <person name="Wang X."/>
            <person name="Wang B."/>
            <person name="Xu Y."/>
            <person name="Rao L."/>
            <person name="Wan B."/>
            <person name="Guo Y."/>
            <person name="Wu X."/>
            <person name="Yu J."/>
            <person name="Chen L."/>
            <person name="Li M."/>
            <person name="Yu F."/>
        </authorList>
    </citation>
    <scope>NUCLEOTIDE SEQUENCE</scope>
    <source>
        <strain evidence="6">NC-4</strain>
    </source>
</reference>
<dbReference type="EMBL" id="JAIUEN010000461">
    <property type="protein sequence ID" value="MCE3364012.1"/>
    <property type="molecule type" value="Genomic_DNA"/>
</dbReference>
<dbReference type="Pfam" id="PF13535">
    <property type="entry name" value="ATP-grasp_4"/>
    <property type="match status" value="1"/>
</dbReference>
<proteinExistence type="predicted"/>
<sequence>MQDKIFAFVEPSFYGVKYVEYTKRLGYKILVIVNDSTNPITYGYSNDYDYLITCDIRNKEDIYNAIKSFKYSDKIIGLLPATDYATPNACWVANKLGLKSMGYQSAIAARNKNIARDLFLKFNVPSPKYKAIRSYEEAKEFADLIGYPLVLKPTNTASSQFVSLIHNQSQLKSSLEELLNFKESYMGFKVNDIFLIEEFMRGQEYSIELFLNSGKTEFLEVTKKLKSKPPYFVELGHIIPAPIDNKSEFAKIAENGAKALGIENGPLHIEVIDTIDGLKIVEINGRPGGDEITSQLIPLSFGVNIFQNTIFNYLGENLKFEKSRQKYSMIYYFTAHKNGKLKKIHGLEKIKQLEFVNTVRLNVSLGDSVRIPENSDDRLGYITFYSDSYNSLIKNKKAIEETLKIE</sequence>
<evidence type="ECO:0000259" key="5">
    <source>
        <dbReference type="PROSITE" id="PS50975"/>
    </source>
</evidence>
<dbReference type="InterPro" id="IPR052032">
    <property type="entry name" value="ATP-dep_AA_Ligase"/>
</dbReference>
<dbReference type="PANTHER" id="PTHR43585">
    <property type="entry name" value="FUMIPYRROLE BIOSYNTHESIS PROTEIN C"/>
    <property type="match status" value="1"/>
</dbReference>
<dbReference type="Proteomes" id="UP001200271">
    <property type="component" value="Unassembled WGS sequence"/>
</dbReference>
<dbReference type="InterPro" id="IPR013815">
    <property type="entry name" value="ATP_grasp_subdomain_1"/>
</dbReference>
<protein>
    <submittedName>
        <fullName evidence="6">ATP-grasp domain-containing protein</fullName>
    </submittedName>
</protein>
<dbReference type="Pfam" id="PF18603">
    <property type="entry name" value="LAL_C2"/>
    <property type="match status" value="1"/>
</dbReference>
<dbReference type="InterPro" id="IPR040570">
    <property type="entry name" value="LAL_C2"/>
</dbReference>
<organism evidence="6 7">
    <name type="scientific">Staphylococcus aureus</name>
    <dbReference type="NCBI Taxonomy" id="1280"/>
    <lineage>
        <taxon>Bacteria</taxon>
        <taxon>Bacillati</taxon>
        <taxon>Bacillota</taxon>
        <taxon>Bacilli</taxon>
        <taxon>Bacillales</taxon>
        <taxon>Staphylococcaceae</taxon>
        <taxon>Staphylococcus</taxon>
    </lineage>
</organism>
<dbReference type="PANTHER" id="PTHR43585:SF2">
    <property type="entry name" value="ATP-GRASP ENZYME FSQD"/>
    <property type="match status" value="1"/>
</dbReference>
<feature type="domain" description="ATP-grasp" evidence="5">
    <location>
        <begin position="116"/>
        <end position="314"/>
    </location>
</feature>
<evidence type="ECO:0000256" key="3">
    <source>
        <dbReference type="ARBA" id="ARBA00022840"/>
    </source>
</evidence>
<dbReference type="GO" id="GO:0005524">
    <property type="term" value="F:ATP binding"/>
    <property type="evidence" value="ECO:0007669"/>
    <property type="project" value="UniProtKB-UniRule"/>
</dbReference>
<comment type="caution">
    <text evidence="6">The sequence shown here is derived from an EMBL/GenBank/DDBJ whole genome shotgun (WGS) entry which is preliminary data.</text>
</comment>
<reference evidence="6" key="2">
    <citation type="submission" date="2023-08" db="EMBL/GenBank/DDBJ databases">
        <authorList>
            <person name="Zhao H."/>
            <person name="Wang X."/>
        </authorList>
    </citation>
    <scope>NUCLEOTIDE SEQUENCE</scope>
    <source>
        <strain evidence="6">NC-4</strain>
    </source>
</reference>
<dbReference type="Gene3D" id="3.30.1490.20">
    <property type="entry name" value="ATP-grasp fold, A domain"/>
    <property type="match status" value="1"/>
</dbReference>
<dbReference type="InterPro" id="IPR011761">
    <property type="entry name" value="ATP-grasp"/>
</dbReference>
<evidence type="ECO:0000313" key="6">
    <source>
        <dbReference type="EMBL" id="MCE3364012.1"/>
    </source>
</evidence>
<keyword evidence="1" id="KW-0436">Ligase</keyword>
<evidence type="ECO:0000256" key="2">
    <source>
        <dbReference type="ARBA" id="ARBA00022741"/>
    </source>
</evidence>
<keyword evidence="2 4" id="KW-0547">Nucleotide-binding</keyword>
<dbReference type="AlphaFoldDB" id="A0AAW4YCM7"/>
<dbReference type="Gene3D" id="3.30.470.20">
    <property type="entry name" value="ATP-grasp fold, B domain"/>
    <property type="match status" value="1"/>
</dbReference>
<dbReference type="GO" id="GO:0016874">
    <property type="term" value="F:ligase activity"/>
    <property type="evidence" value="ECO:0007669"/>
    <property type="project" value="UniProtKB-KW"/>
</dbReference>
<keyword evidence="3 4" id="KW-0067">ATP-binding</keyword>
<evidence type="ECO:0000256" key="4">
    <source>
        <dbReference type="PROSITE-ProRule" id="PRU00409"/>
    </source>
</evidence>
<evidence type="ECO:0000256" key="1">
    <source>
        <dbReference type="ARBA" id="ARBA00022598"/>
    </source>
</evidence>
<dbReference type="Gene3D" id="3.40.50.20">
    <property type="match status" value="1"/>
</dbReference>
<accession>A0AAW4YCM7</accession>